<protein>
    <recommendedName>
        <fullName evidence="4">DUF2975 domain-containing protein</fullName>
    </recommendedName>
</protein>
<name>A0A316TT48_9BACT</name>
<feature type="transmembrane region" description="Helical" evidence="1">
    <location>
        <begin position="91"/>
        <end position="115"/>
    </location>
</feature>
<accession>A0A316TT48</accession>
<evidence type="ECO:0000313" key="2">
    <source>
        <dbReference type="EMBL" id="PWN07767.1"/>
    </source>
</evidence>
<evidence type="ECO:0000313" key="3">
    <source>
        <dbReference type="Proteomes" id="UP000245533"/>
    </source>
</evidence>
<proteinExistence type="predicted"/>
<reference evidence="2 3" key="1">
    <citation type="submission" date="2018-05" db="EMBL/GenBank/DDBJ databases">
        <title>Rhodohalobacter halophilus gen. nov., sp. nov., a moderately halophilic member of the family Balneolaceae.</title>
        <authorList>
            <person name="Liu Z.-W."/>
        </authorList>
    </citation>
    <scope>NUCLEOTIDE SEQUENCE [LARGE SCALE GENOMIC DNA]</scope>
    <source>
        <strain evidence="2 3">8A47</strain>
    </source>
</reference>
<keyword evidence="1" id="KW-0812">Transmembrane</keyword>
<keyword evidence="1" id="KW-0472">Membrane</keyword>
<dbReference type="EMBL" id="QGGB01000002">
    <property type="protein sequence ID" value="PWN07767.1"/>
    <property type="molecule type" value="Genomic_DNA"/>
</dbReference>
<gene>
    <name evidence="2" type="ORF">DDZ15_01760</name>
</gene>
<dbReference type="OrthoDB" id="9824633at2"/>
<dbReference type="Pfam" id="PF11188">
    <property type="entry name" value="DUF2975"/>
    <property type="match status" value="1"/>
</dbReference>
<comment type="caution">
    <text evidence="2">The sequence shown here is derived from an EMBL/GenBank/DDBJ whole genome shotgun (WGS) entry which is preliminary data.</text>
</comment>
<evidence type="ECO:0000256" key="1">
    <source>
        <dbReference type="SAM" id="Phobius"/>
    </source>
</evidence>
<keyword evidence="3" id="KW-1185">Reference proteome</keyword>
<dbReference type="AlphaFoldDB" id="A0A316TT48"/>
<feature type="transmembrane region" description="Helical" evidence="1">
    <location>
        <begin position="12"/>
        <end position="40"/>
    </location>
</feature>
<dbReference type="InterPro" id="IPR021354">
    <property type="entry name" value="DUF2975"/>
</dbReference>
<sequence>MRIFGNWSVISFLRFVAQLIWAMLVVIIAGQVLMFGIFLFSGGEISPWLVSVYVESAFLNDYLREILSDESAFLFASRGVELSFYPLHADLFFGSIIWVIHIGIFGLALYGFSVLKRVLNAMHRTETFTVQNGSDMRIVGVLLVIAAPLTFLFEWAVKLLYDSHVDSDVIITTLPHFDFTLLFAGLVCFVIAEILNQASIMHEEQKLTV</sequence>
<feature type="transmembrane region" description="Helical" evidence="1">
    <location>
        <begin position="177"/>
        <end position="196"/>
    </location>
</feature>
<organism evidence="2 3">
    <name type="scientific">Rhodohalobacter mucosus</name>
    <dbReference type="NCBI Taxonomy" id="2079485"/>
    <lineage>
        <taxon>Bacteria</taxon>
        <taxon>Pseudomonadati</taxon>
        <taxon>Balneolota</taxon>
        <taxon>Balneolia</taxon>
        <taxon>Balneolales</taxon>
        <taxon>Balneolaceae</taxon>
        <taxon>Rhodohalobacter</taxon>
    </lineage>
</organism>
<dbReference type="RefSeq" id="WP_109644232.1">
    <property type="nucleotide sequence ID" value="NZ_QGGB01000002.1"/>
</dbReference>
<feature type="transmembrane region" description="Helical" evidence="1">
    <location>
        <begin position="136"/>
        <end position="157"/>
    </location>
</feature>
<dbReference type="Proteomes" id="UP000245533">
    <property type="component" value="Unassembled WGS sequence"/>
</dbReference>
<evidence type="ECO:0008006" key="4">
    <source>
        <dbReference type="Google" id="ProtNLM"/>
    </source>
</evidence>
<keyword evidence="1" id="KW-1133">Transmembrane helix</keyword>